<feature type="compositionally biased region" description="Pro residues" evidence="9">
    <location>
        <begin position="172"/>
        <end position="184"/>
    </location>
</feature>
<dbReference type="InterPro" id="IPR051628">
    <property type="entry name" value="LUBAC_E3_Ligases"/>
</dbReference>
<dbReference type="InterPro" id="IPR002867">
    <property type="entry name" value="IBR_dom"/>
</dbReference>
<dbReference type="SUPFAM" id="SSF57850">
    <property type="entry name" value="RING/U-box"/>
    <property type="match status" value="2"/>
</dbReference>
<evidence type="ECO:0000256" key="5">
    <source>
        <dbReference type="ARBA" id="ARBA00022771"/>
    </source>
</evidence>
<feature type="compositionally biased region" description="Basic residues" evidence="9">
    <location>
        <begin position="323"/>
        <end position="333"/>
    </location>
</feature>
<feature type="compositionally biased region" description="Basic residues" evidence="9">
    <location>
        <begin position="222"/>
        <end position="235"/>
    </location>
</feature>
<name>A0A8H5CDE2_9AGAR</name>
<evidence type="ECO:0000313" key="12">
    <source>
        <dbReference type="Proteomes" id="UP000541558"/>
    </source>
</evidence>
<dbReference type="CDD" id="cd20339">
    <property type="entry name" value="BRcat_RBR_RNF216"/>
    <property type="match status" value="1"/>
</dbReference>
<evidence type="ECO:0000256" key="4">
    <source>
        <dbReference type="ARBA" id="ARBA00022737"/>
    </source>
</evidence>
<keyword evidence="2" id="KW-0808">Transferase</keyword>
<feature type="compositionally biased region" description="Pro residues" evidence="9">
    <location>
        <begin position="410"/>
        <end position="422"/>
    </location>
</feature>
<dbReference type="Pfam" id="PF26191">
    <property type="entry name" value="RING-HC_RBR_RNF216"/>
    <property type="match status" value="1"/>
</dbReference>
<gene>
    <name evidence="11" type="ORF">D9611_013315</name>
</gene>
<sequence length="1440" mass="157503">MTRHTSFRPSIDRTTPSYRNHWYSLKTRLFEHIPFRNLQVLFNTPRKPLAEHSTSSTYPPTLYEPANSDPNPPPTQTPFAASVSSTNTGRRMAPTRTRPRPYEPPPNTIDVLDISSSSPEPDSRPAGRHPSPSPRRHASAAATRKPTRTPSTQPERASGARVKETARKLVPAPFPLASPPPSPPRAGSSSITLANGSTTATANGITNANGSKGESGSVGGRPRPRPIPKANKGKGKVVPVPVKVVEVSDSSEGEDEGVYLGSKGEAKDIVVDEKKRGDKGKKRGAEVGGDGEGVGRNVKRKGSVLDEVEEEEEDNNDLLPRSKWAKGKGKKRAVSVIDEEEDDEEISDPFIMPDAKPSKTNGKEKAKVKVRATPKKEKAKTPQFQMPPPLPLYDPDPAFDDFYVDDDDPPPFPHPFPHPAQPFVPLRAPGQLAAPPPAEPAQRVRPVQPMHMLLDPPGDLFGARTQAEMLVEFERDFGEFFREPRAPVGREEEEDEFPVEMDDWAFGNGFDDEFPQGGGGMERAAGREREKGREEEKEEKELTQEPTPPALRPTPSPPPKAGGSGASKRVQDSDKGKAKERGRERGREGAPGPSNANESANVGAGDAEQWEEWGFGFGDDEMDEEMLNAIAVAADADAEEGVRVKAGGGAGGSGDAGAGAGAGVGANVGAGVGAGGAADEGRDGVEVVEVEDDEAPIDIPDDDDDANVPEPEDPRTAAVAAILEIIPDVEPDHLLNLIEANLPTYGPTQIVEYLIAHLFENPGYPKVTKGKGKEKAKAESSKRKADLESEARAPKKPRIDYASIERTVGEDVKEVYAEAAIGALQASFPLVPLPFLRRALLVHKGLYAPTHLYIVGEEAKDDAERGYKRKKGGDKGKGRAKEVRCEVFEEEKRWLEAFLAGEITNEEPAKEEAKADAEEDEDEEELEDDGTFIECGCCFADYPFDRMAQCPEAHLFCRKCIRSYAANLLGSQNSVLTCMSTSGCKALFAPSELSRMLSPKLLSLYERLKQQKELKDAGLEGLEECPFCDWACVMEVSKEEDKLFRCGNEEGGCGVVSCRLCKKKEHVPRTCKEVEEDRHLDGRIQIEEAMTKALMRSCPKCGKGFIKTDGCNKMTCPQCGTLSCYVCKKAIGGYDHFHQNDPRQAGGSSSNTKCPLWDSVDQRHDQEVKDAYAKALADYKRDHPDVEVGKDIKVDLPKSPPKKPNALPAGYVDPYNLGGGFGGGAFGAPMYGGLGGMFMPPVPVHLLVAPFEEQVRQLEPRIVALQRTLEDVMRRLDRANKNEVSLRTRLHEATTGGAGHYTSAAIKAMRKQLSAASVERAALEHRADRTERDLMRNEEMLAGIQEQLVERRAALAQWRAQQEQLLAERRAEAQRLVEERQRQAREEMQRMNQRMVAARDAGRRAADANQRALIEAAARRQRERVARQPAPAARKGRKKK</sequence>
<comment type="caution">
    <text evidence="11">The sequence shown here is derived from an EMBL/GenBank/DDBJ whole genome shotgun (WGS) entry which is preliminary data.</text>
</comment>
<feature type="domain" description="RING-type" evidence="10">
    <location>
        <begin position="931"/>
        <end position="1153"/>
    </location>
</feature>
<evidence type="ECO:0000256" key="8">
    <source>
        <dbReference type="SAM" id="Coils"/>
    </source>
</evidence>
<evidence type="ECO:0000256" key="2">
    <source>
        <dbReference type="ARBA" id="ARBA00022679"/>
    </source>
</evidence>
<evidence type="ECO:0000256" key="7">
    <source>
        <dbReference type="ARBA" id="ARBA00022833"/>
    </source>
</evidence>
<feature type="compositionally biased region" description="Basic and acidic residues" evidence="9">
    <location>
        <begin position="907"/>
        <end position="916"/>
    </location>
</feature>
<feature type="compositionally biased region" description="Low complexity" evidence="9">
    <location>
        <begin position="423"/>
        <end position="433"/>
    </location>
</feature>
<dbReference type="PANTHER" id="PTHR22770:SF47">
    <property type="entry name" value="E3 UBIQUITIN-PROTEIN LIGASE RNF216"/>
    <property type="match status" value="1"/>
</dbReference>
<feature type="compositionally biased region" description="Pro residues" evidence="9">
    <location>
        <begin position="385"/>
        <end position="394"/>
    </location>
</feature>
<organism evidence="11 12">
    <name type="scientific">Ephemerocybe angulata</name>
    <dbReference type="NCBI Taxonomy" id="980116"/>
    <lineage>
        <taxon>Eukaryota</taxon>
        <taxon>Fungi</taxon>
        <taxon>Dikarya</taxon>
        <taxon>Basidiomycota</taxon>
        <taxon>Agaricomycotina</taxon>
        <taxon>Agaricomycetes</taxon>
        <taxon>Agaricomycetidae</taxon>
        <taxon>Agaricales</taxon>
        <taxon>Agaricineae</taxon>
        <taxon>Psathyrellaceae</taxon>
        <taxon>Ephemerocybe</taxon>
    </lineage>
</organism>
<feature type="region of interest" description="Disordered" evidence="9">
    <location>
        <begin position="484"/>
        <end position="619"/>
    </location>
</feature>
<feature type="compositionally biased region" description="Low complexity" evidence="9">
    <location>
        <begin position="185"/>
        <end position="211"/>
    </location>
</feature>
<keyword evidence="3" id="KW-0479">Metal-binding</keyword>
<feature type="compositionally biased region" description="Acidic residues" evidence="9">
    <location>
        <begin position="306"/>
        <end position="316"/>
    </location>
</feature>
<keyword evidence="5" id="KW-0863">Zinc-finger</keyword>
<keyword evidence="8" id="KW-0175">Coiled coil</keyword>
<feature type="compositionally biased region" description="Basic and acidic residues" evidence="9">
    <location>
        <begin position="264"/>
        <end position="276"/>
    </location>
</feature>
<feature type="compositionally biased region" description="Acidic residues" evidence="9">
    <location>
        <begin position="397"/>
        <end position="409"/>
    </location>
</feature>
<keyword evidence="6" id="KW-0833">Ubl conjugation pathway</keyword>
<feature type="region of interest" description="Disordered" evidence="9">
    <location>
        <begin position="907"/>
        <end position="927"/>
    </location>
</feature>
<proteinExistence type="predicted"/>
<feature type="region of interest" description="Disordered" evidence="9">
    <location>
        <begin position="767"/>
        <end position="792"/>
    </location>
</feature>
<dbReference type="OrthoDB" id="10009520at2759"/>
<dbReference type="PROSITE" id="PS51873">
    <property type="entry name" value="TRIAD"/>
    <property type="match status" value="1"/>
</dbReference>
<protein>
    <recommendedName>
        <fullName evidence="10">RING-type domain-containing protein</fullName>
    </recommendedName>
</protein>
<evidence type="ECO:0000256" key="1">
    <source>
        <dbReference type="ARBA" id="ARBA00004906"/>
    </source>
</evidence>
<evidence type="ECO:0000256" key="6">
    <source>
        <dbReference type="ARBA" id="ARBA00022786"/>
    </source>
</evidence>
<evidence type="ECO:0000259" key="10">
    <source>
        <dbReference type="PROSITE" id="PS51873"/>
    </source>
</evidence>
<dbReference type="CDD" id="cd20353">
    <property type="entry name" value="Rcat_RBR_RNF216"/>
    <property type="match status" value="1"/>
</dbReference>
<feature type="compositionally biased region" description="Low complexity" evidence="9">
    <location>
        <begin position="236"/>
        <end position="248"/>
    </location>
</feature>
<feature type="compositionally biased region" description="Basic and acidic residues" evidence="9">
    <location>
        <begin position="771"/>
        <end position="792"/>
    </location>
</feature>
<dbReference type="GO" id="GO:0008270">
    <property type="term" value="F:zinc ion binding"/>
    <property type="evidence" value="ECO:0007669"/>
    <property type="project" value="UniProtKB-KW"/>
</dbReference>
<dbReference type="CDD" id="cd16630">
    <property type="entry name" value="RING-HC_RBR_RNF216"/>
    <property type="match status" value="1"/>
</dbReference>
<feature type="compositionally biased region" description="Pro residues" evidence="9">
    <location>
        <begin position="546"/>
        <end position="560"/>
    </location>
</feature>
<feature type="region of interest" description="Disordered" evidence="9">
    <location>
        <begin position="692"/>
        <end position="712"/>
    </location>
</feature>
<keyword evidence="7" id="KW-0862">Zinc</keyword>
<dbReference type="SMART" id="SM00647">
    <property type="entry name" value="IBR"/>
    <property type="match status" value="2"/>
</dbReference>
<evidence type="ECO:0000313" key="11">
    <source>
        <dbReference type="EMBL" id="KAF5338723.1"/>
    </source>
</evidence>
<evidence type="ECO:0000256" key="9">
    <source>
        <dbReference type="SAM" id="MobiDB-lite"/>
    </source>
</evidence>
<dbReference type="Proteomes" id="UP000541558">
    <property type="component" value="Unassembled WGS sequence"/>
</dbReference>
<accession>A0A8H5CDE2</accession>
<feature type="compositionally biased region" description="Acidic residues" evidence="9">
    <location>
        <begin position="692"/>
        <end position="711"/>
    </location>
</feature>
<feature type="compositionally biased region" description="Acidic residues" evidence="9">
    <location>
        <begin position="491"/>
        <end position="503"/>
    </location>
</feature>
<feature type="compositionally biased region" description="Polar residues" evidence="9">
    <location>
        <begin position="77"/>
        <end position="87"/>
    </location>
</feature>
<dbReference type="EMBL" id="JAACJK010000011">
    <property type="protein sequence ID" value="KAF5338723.1"/>
    <property type="molecule type" value="Genomic_DNA"/>
</dbReference>
<comment type="pathway">
    <text evidence="1">Protein modification; protein ubiquitination.</text>
</comment>
<evidence type="ECO:0000256" key="3">
    <source>
        <dbReference type="ARBA" id="ARBA00022723"/>
    </source>
</evidence>
<dbReference type="InterPro" id="IPR013083">
    <property type="entry name" value="Znf_RING/FYVE/PHD"/>
</dbReference>
<dbReference type="InterPro" id="IPR047546">
    <property type="entry name" value="Rcat_RBR_RNF216"/>
</dbReference>
<dbReference type="Gene3D" id="3.30.40.10">
    <property type="entry name" value="Zinc/RING finger domain, C3HC4 (zinc finger)"/>
    <property type="match status" value="1"/>
</dbReference>
<feature type="compositionally biased region" description="Acidic residues" evidence="9">
    <location>
        <begin position="917"/>
        <end position="927"/>
    </location>
</feature>
<reference evidence="11 12" key="1">
    <citation type="journal article" date="2020" name="ISME J.">
        <title>Uncovering the hidden diversity of litter-decomposition mechanisms in mushroom-forming fungi.</title>
        <authorList>
            <person name="Floudas D."/>
            <person name="Bentzer J."/>
            <person name="Ahren D."/>
            <person name="Johansson T."/>
            <person name="Persson P."/>
            <person name="Tunlid A."/>
        </authorList>
    </citation>
    <scope>NUCLEOTIDE SEQUENCE [LARGE SCALE GENOMIC DNA]</scope>
    <source>
        <strain evidence="11 12">CBS 175.51</strain>
    </source>
</reference>
<keyword evidence="4" id="KW-0677">Repeat</keyword>
<dbReference type="Pfam" id="PF26200">
    <property type="entry name" value="Rcat_RNF216"/>
    <property type="match status" value="1"/>
</dbReference>
<feature type="region of interest" description="Disordered" evidence="9">
    <location>
        <begin position="49"/>
        <end position="442"/>
    </location>
</feature>
<dbReference type="PANTHER" id="PTHR22770">
    <property type="entry name" value="UBIQUITIN CONJUGATING ENZYME 7 INTERACTING PROTEIN-RELATED"/>
    <property type="match status" value="1"/>
</dbReference>
<dbReference type="CDD" id="cd06503">
    <property type="entry name" value="ATP-synt_Fo_b"/>
    <property type="match status" value="1"/>
</dbReference>
<dbReference type="InterPro" id="IPR047545">
    <property type="entry name" value="BRcat_RBR_RNF216"/>
</dbReference>
<feature type="compositionally biased region" description="Acidic residues" evidence="9">
    <location>
        <begin position="337"/>
        <end position="347"/>
    </location>
</feature>
<feature type="compositionally biased region" description="Basic and acidic residues" evidence="9">
    <location>
        <begin position="569"/>
        <end position="588"/>
    </location>
</feature>
<dbReference type="Gene3D" id="1.20.120.1750">
    <property type="match status" value="1"/>
</dbReference>
<feature type="region of interest" description="Disordered" evidence="9">
    <location>
        <begin position="1417"/>
        <end position="1440"/>
    </location>
</feature>
<dbReference type="InterPro" id="IPR047544">
    <property type="entry name" value="RING-HC_RBR_RNF216"/>
</dbReference>
<feature type="compositionally biased region" description="Basic and acidic residues" evidence="9">
    <location>
        <begin position="1417"/>
        <end position="1426"/>
    </location>
</feature>
<dbReference type="GO" id="GO:0016740">
    <property type="term" value="F:transferase activity"/>
    <property type="evidence" value="ECO:0007669"/>
    <property type="project" value="UniProtKB-KW"/>
</dbReference>
<dbReference type="InterPro" id="IPR044066">
    <property type="entry name" value="TRIAD_supradom"/>
</dbReference>
<feature type="coiled-coil region" evidence="8">
    <location>
        <begin position="1262"/>
        <end position="1401"/>
    </location>
</feature>
<keyword evidence="12" id="KW-1185">Reference proteome</keyword>
<feature type="compositionally biased region" description="Basic and acidic residues" evidence="9">
    <location>
        <begin position="524"/>
        <end position="543"/>
    </location>
</feature>